<evidence type="ECO:0000313" key="3">
    <source>
        <dbReference type="EMBL" id="EEV20552.1"/>
    </source>
</evidence>
<dbReference type="eggNOG" id="COG3266">
    <property type="taxonomic scope" value="Bacteria"/>
</dbReference>
<comment type="caution">
    <text evidence="3">The sequence shown here is derived from an EMBL/GenBank/DDBJ whole genome shotgun (WGS) entry which is preliminary data.</text>
</comment>
<evidence type="ECO:0000256" key="1">
    <source>
        <dbReference type="SAM" id="MobiDB-lite"/>
    </source>
</evidence>
<gene>
    <name evidence="3" type="ORF">TREVI0001_1413</name>
</gene>
<dbReference type="Pfam" id="PF18998">
    <property type="entry name" value="Flg_new_2"/>
    <property type="match status" value="3"/>
</dbReference>
<accession>C8PPV2</accession>
<sequence length="1382" mass="151209">MYNNKRHFFSFVAFLFIYFIMTVVSCKQSIGTPWYPRSVSDDAIPLYVGEITVAGAQVKADDAAESFAASSSYTVSVPNTLTDISIAQIKVKLFSDAKLEKEFPETSFTLEVAGDSVPLVTDSDIPVLLRIKPTGEQYAPVEKTLKVKRLPKSTAYLGGITVYGIAAIPAPDFAVSGNYMVTVPNAVEAVAKENIAASLFADEKQENALSGSTVAVTGGTVQLAPDVPAAVMMTIIPPEPYETLQTTVMVTRETAQAAALSELVEIQEIKIQDKAARFVNGSYTLTLPNAVKKIAQSDIAVSLVTKDEAKTPVPEDTYSIRLLTGSSVPLGAGTPAYLAVEITLTQPAGQFIKIVKVTRERKIGGDSENPGDPSVPGGSEDEDDDIGGGGASNDENNDNTPDAGPAPIPPFDPNKPGSNPKDAGNHFKWILKTTETEIDPFDYYKSDANGFEASQFDSWVVYISAFDNGTNVASYMFKEGVWSGSPERYRGPNFGSFPKTTREVDFYRYKTRKARWEEHGGYQPDADPRDKRFYFYRFTGKTMSPKLDNSMFCVDRYSKFLFYYSDPRDINGQGVPSEWRDYAQPTEGKHKHFDEPFYMSDPVGYVEADGTVVMYEWIKRNISDNNYTAQKNSAYDKPAQRDPGKPGYSPYRDKIKGTPKTEWVENPEYTVTSVTVKKEPESREVIQGAKGWFVQAIPNAVPQGEQLSYQWYVNTVESTEGGTPVSDGKGGTDAAYYFSTDAAKEVYYYCTITNTNPTNGKSVSVQSKAVKVTVKKGMAVVHISKPKKGGTLSVTMDGQPIEDGTEIDRGSVLTLTATLETDYAVASWINAKPREDNPLVADATVTQDITVGVKLKSTAAPPAPKIKLYFFSNDEQKGSLKAEINGTALEGGKTGVDVEKGSIVTFTAIPASEDYKLNRWNGNVEGTGTSSTLTVTIKETTTVAAEFALKRFPVNYVCEPVEGGTLTVLVGTLPHESGEEVEKTKTVTFTATPHDGYYLSGWEGWDGASAAGENATVEVKIAGPTSVKAVFKREYPVTFGSDNEEQGTLTATVDGKPIESGAKVREGQNVTFTATPKPGYYVKNWEGITPQPPTPQRDPMEITRSLSTPLNVTAVFGKIMRLTVTPKILNVDLASWSTEGSSHHADPTYVDGVHLAYKCSIKATSSEKSSSPPQWSYMFPLKNKDGLWLQVQSDHFIEKGQAINGKGQTVDGKRVDVDETFIPSSDLKLVVSNYLLKANRHDYWYAEWTTGFGVFYSTRKPALYPLQALDDNSSFALGYDETAGVWKVDKDKVNIKKSETILLPEEYKGTSPDENRTISYKGVTITYDENFSLTAGEEKDFVITYTVDNDPDPISLKKISDGTPTGTRSKGTIQVIYTIGWK</sequence>
<evidence type="ECO:0000259" key="2">
    <source>
        <dbReference type="Pfam" id="PF18998"/>
    </source>
</evidence>
<feature type="region of interest" description="Disordered" evidence="1">
    <location>
        <begin position="629"/>
        <end position="657"/>
    </location>
</feature>
<dbReference type="Proteomes" id="UP000004509">
    <property type="component" value="Unassembled WGS sequence"/>
</dbReference>
<dbReference type="OrthoDB" id="663332at2"/>
<evidence type="ECO:0000313" key="4">
    <source>
        <dbReference type="Proteomes" id="UP000004509"/>
    </source>
</evidence>
<proteinExistence type="predicted"/>
<feature type="domain" description="Bacterial repeat" evidence="2">
    <location>
        <begin position="960"/>
        <end position="1033"/>
    </location>
</feature>
<organism evidence="3 4">
    <name type="scientific">Treponema vincentii ATCC 35580</name>
    <dbReference type="NCBI Taxonomy" id="596324"/>
    <lineage>
        <taxon>Bacteria</taxon>
        <taxon>Pseudomonadati</taxon>
        <taxon>Spirochaetota</taxon>
        <taxon>Spirochaetia</taxon>
        <taxon>Spirochaetales</taxon>
        <taxon>Treponemataceae</taxon>
        <taxon>Treponema</taxon>
    </lineage>
</organism>
<dbReference type="InterPro" id="IPR044060">
    <property type="entry name" value="Bacterial_rp_domain"/>
</dbReference>
<feature type="region of interest" description="Disordered" evidence="1">
    <location>
        <begin position="363"/>
        <end position="425"/>
    </location>
</feature>
<dbReference type="EMBL" id="ACYH01000031">
    <property type="protein sequence ID" value="EEV20552.1"/>
    <property type="molecule type" value="Genomic_DNA"/>
</dbReference>
<name>C8PPV2_9SPIR</name>
<dbReference type="RefSeq" id="WP_006188604.1">
    <property type="nucleotide sequence ID" value="NZ_ACYH01000031.1"/>
</dbReference>
<reference evidence="3 4" key="1">
    <citation type="submission" date="2009-07" db="EMBL/GenBank/DDBJ databases">
        <authorList>
            <person name="Madupu R."/>
            <person name="Sebastian Y."/>
            <person name="Durkin A.S."/>
            <person name="Torralba M."/>
            <person name="Methe B."/>
            <person name="Sutton G.G."/>
            <person name="Strausberg R.L."/>
            <person name="Nelson K.E."/>
        </authorList>
    </citation>
    <scope>NUCLEOTIDE SEQUENCE [LARGE SCALE GENOMIC DNA]</scope>
    <source>
        <strain evidence="3 4">ATCC 35580</strain>
    </source>
</reference>
<protein>
    <recommendedName>
        <fullName evidence="2">Bacterial repeat domain-containing protein</fullName>
    </recommendedName>
</protein>
<feature type="domain" description="Bacterial repeat" evidence="2">
    <location>
        <begin position="1048"/>
        <end position="1118"/>
    </location>
</feature>
<dbReference type="STRING" id="596324.TREVI0001_1413"/>
<feature type="domain" description="Bacterial repeat" evidence="2">
    <location>
        <begin position="882"/>
        <end position="949"/>
    </location>
</feature>
<dbReference type="PROSITE" id="PS51257">
    <property type="entry name" value="PROKAR_LIPOPROTEIN"/>
    <property type="match status" value="1"/>
</dbReference>
<feature type="compositionally biased region" description="Pro residues" evidence="1">
    <location>
        <begin position="404"/>
        <end position="413"/>
    </location>
</feature>